<dbReference type="Gene3D" id="3.10.450.50">
    <property type="match status" value="1"/>
</dbReference>
<feature type="domain" description="SnoaL-like" evidence="1">
    <location>
        <begin position="29"/>
        <end position="123"/>
    </location>
</feature>
<proteinExistence type="predicted"/>
<gene>
    <name evidence="2" type="ORF">GCM10010468_52420</name>
</gene>
<evidence type="ECO:0000259" key="1">
    <source>
        <dbReference type="Pfam" id="PF12680"/>
    </source>
</evidence>
<dbReference type="EMBL" id="BAAAUV010000014">
    <property type="protein sequence ID" value="GAA3225001.1"/>
    <property type="molecule type" value="Genomic_DNA"/>
</dbReference>
<dbReference type="InterPro" id="IPR032710">
    <property type="entry name" value="NTF2-like_dom_sf"/>
</dbReference>
<sequence length="137" mass="14767">MKSLTAGAASPPGIKDGMDLDEAVRFAGEWAADWNSHDLERIIRHYAEDVVFSSPVAARIIEGSDGVVRGVEALRAYWAEGLRRDPGLRFEVVGVYAGIDTVVINFRQRTGQLSAEVLTFRDGVVVSGRGTHGAQPG</sequence>
<protein>
    <submittedName>
        <fullName evidence="2">Nuclear transport factor 2 family protein</fullName>
    </submittedName>
</protein>
<organism evidence="2 3">
    <name type="scientific">Actinocorallia longicatena</name>
    <dbReference type="NCBI Taxonomy" id="111803"/>
    <lineage>
        <taxon>Bacteria</taxon>
        <taxon>Bacillati</taxon>
        <taxon>Actinomycetota</taxon>
        <taxon>Actinomycetes</taxon>
        <taxon>Streptosporangiales</taxon>
        <taxon>Thermomonosporaceae</taxon>
        <taxon>Actinocorallia</taxon>
    </lineage>
</organism>
<name>A0ABP6QFG9_9ACTN</name>
<evidence type="ECO:0000313" key="3">
    <source>
        <dbReference type="Proteomes" id="UP001501237"/>
    </source>
</evidence>
<dbReference type="SUPFAM" id="SSF54427">
    <property type="entry name" value="NTF2-like"/>
    <property type="match status" value="1"/>
</dbReference>
<dbReference type="Pfam" id="PF12680">
    <property type="entry name" value="SnoaL_2"/>
    <property type="match status" value="1"/>
</dbReference>
<evidence type="ECO:0000313" key="2">
    <source>
        <dbReference type="EMBL" id="GAA3225001.1"/>
    </source>
</evidence>
<accession>A0ABP6QFG9</accession>
<reference evidence="3" key="1">
    <citation type="journal article" date="2019" name="Int. J. Syst. Evol. Microbiol.">
        <title>The Global Catalogue of Microorganisms (GCM) 10K type strain sequencing project: providing services to taxonomists for standard genome sequencing and annotation.</title>
        <authorList>
            <consortium name="The Broad Institute Genomics Platform"/>
            <consortium name="The Broad Institute Genome Sequencing Center for Infectious Disease"/>
            <person name="Wu L."/>
            <person name="Ma J."/>
        </authorList>
    </citation>
    <scope>NUCLEOTIDE SEQUENCE [LARGE SCALE GENOMIC DNA]</scope>
    <source>
        <strain evidence="3">JCM 9377</strain>
    </source>
</reference>
<comment type="caution">
    <text evidence="2">The sequence shown here is derived from an EMBL/GenBank/DDBJ whole genome shotgun (WGS) entry which is preliminary data.</text>
</comment>
<keyword evidence="3" id="KW-1185">Reference proteome</keyword>
<dbReference type="Proteomes" id="UP001501237">
    <property type="component" value="Unassembled WGS sequence"/>
</dbReference>
<dbReference type="InterPro" id="IPR037401">
    <property type="entry name" value="SnoaL-like"/>
</dbReference>